<reference evidence="1" key="1">
    <citation type="submission" date="2018-01" db="EMBL/GenBank/DDBJ databases">
        <authorList>
            <person name="Mao J.F."/>
        </authorList>
    </citation>
    <scope>NUCLEOTIDE SEQUENCE</scope>
    <source>
        <strain evidence="1">Huo1</strain>
        <tissue evidence="1">Leaf</tissue>
    </source>
</reference>
<dbReference type="EMBL" id="PNBA02000004">
    <property type="protein sequence ID" value="KAG6428325.1"/>
    <property type="molecule type" value="Genomic_DNA"/>
</dbReference>
<accession>A0A8X8Y8F4</accession>
<sequence length="209" mass="23817">MAPPNLPITGGEALNKMAISKSTPRIKLLIEMERLGLIGSAGLNDLRHKILSYRAGDFCLPIGGIERERERERGYGNPTSHHNLAHWLDCLWQKLFHQSHEWVLRVRHAGVDQNHMEEGLEEVSTWMTDGVRHHQPCKRAGDENIKGLIQLSESMEFTNSRYINRKVNLVMVVTDLSEIHRAFKSGDLEPIVALRTLFHFPPIKNSSKS</sequence>
<organism evidence="1">
    <name type="scientific">Salvia splendens</name>
    <name type="common">Scarlet sage</name>
    <dbReference type="NCBI Taxonomy" id="180675"/>
    <lineage>
        <taxon>Eukaryota</taxon>
        <taxon>Viridiplantae</taxon>
        <taxon>Streptophyta</taxon>
        <taxon>Embryophyta</taxon>
        <taxon>Tracheophyta</taxon>
        <taxon>Spermatophyta</taxon>
        <taxon>Magnoliopsida</taxon>
        <taxon>eudicotyledons</taxon>
        <taxon>Gunneridae</taxon>
        <taxon>Pentapetalae</taxon>
        <taxon>asterids</taxon>
        <taxon>lamiids</taxon>
        <taxon>Lamiales</taxon>
        <taxon>Lamiaceae</taxon>
        <taxon>Nepetoideae</taxon>
        <taxon>Mentheae</taxon>
        <taxon>Salviinae</taxon>
        <taxon>Salvia</taxon>
        <taxon>Salvia subgen. Calosphace</taxon>
        <taxon>core Calosphace</taxon>
    </lineage>
</organism>
<keyword evidence="2" id="KW-1185">Reference proteome</keyword>
<reference evidence="1" key="2">
    <citation type="submission" date="2020-08" db="EMBL/GenBank/DDBJ databases">
        <title>Plant Genome Project.</title>
        <authorList>
            <person name="Zhang R.-G."/>
        </authorList>
    </citation>
    <scope>NUCLEOTIDE SEQUENCE</scope>
    <source>
        <strain evidence="1">Huo1</strain>
        <tissue evidence="1">Leaf</tissue>
    </source>
</reference>
<evidence type="ECO:0000313" key="2">
    <source>
        <dbReference type="Proteomes" id="UP000298416"/>
    </source>
</evidence>
<protein>
    <submittedName>
        <fullName evidence="1">Uncharacterized protein</fullName>
    </submittedName>
</protein>
<dbReference type="Proteomes" id="UP000298416">
    <property type="component" value="Unassembled WGS sequence"/>
</dbReference>
<comment type="caution">
    <text evidence="1">The sequence shown here is derived from an EMBL/GenBank/DDBJ whole genome shotgun (WGS) entry which is preliminary data.</text>
</comment>
<proteinExistence type="predicted"/>
<evidence type="ECO:0000313" key="1">
    <source>
        <dbReference type="EMBL" id="KAG6428325.1"/>
    </source>
</evidence>
<gene>
    <name evidence="1" type="ORF">SASPL_112576</name>
</gene>
<dbReference type="AlphaFoldDB" id="A0A8X8Y8F4"/>
<name>A0A8X8Y8F4_SALSN</name>